<proteinExistence type="predicted"/>
<dbReference type="EMBL" id="LWQU01000124">
    <property type="protein sequence ID" value="OAN53780.1"/>
    <property type="molecule type" value="Genomic_DNA"/>
</dbReference>
<dbReference type="SMART" id="SM00052">
    <property type="entry name" value="EAL"/>
    <property type="match status" value="1"/>
</dbReference>
<dbReference type="Gene3D" id="3.20.20.450">
    <property type="entry name" value="EAL domain"/>
    <property type="match status" value="1"/>
</dbReference>
<sequence>MAAGDLARSREIYVAFAFAAADLLLEVDEYGRITFAVGAAMALTSKPARALTDLQLVNLFIPQDNERVDRALVRMDEGERVRHLLLHTPGDQNRPPKPVALAGYRHPDQPGARLIALTHAAALEVPDENRNPVSRLLGREDFSALARRMMDEGSMGGDPDQSYQLTMVEVPHVEQVRAAVGTVKADEFVAELGERLKAASVGGDAAAELGEGRFGIIHSPLVSAGAIENAVTDLVKAFLPDDKVQPIQAMTLALDAAGISSEEATNALLYSLNRFAQGESISLDSMARDVRTSLSDTVSQIRQIKETIDHGRFELVFQPIIDLWTDVVHHFECLVRFPGQASPFETVTFAENVGIVGTLDMAILNRAINFMRSPQGRHDALRFAVNLSGRSLSHAPTARRLLDVVASCADLRGRLLFELTESAEVDDLPSVNGVLQTLRRQGFPVCLDDFGAGSAAFHYLRALQVDHVKIDGSYIKDITDESAAMPFLRSIAALCGELKVGTIAEYVETPKTVALLRLLKVRFGQGYMFSKPMQPAHDDAAPTKGWAINNLVWHNGLLVYRPPPPPKKDPAKTNGGAA</sequence>
<dbReference type="GO" id="GO:0071111">
    <property type="term" value="F:cyclic-guanylate-specific phosphodiesterase activity"/>
    <property type="evidence" value="ECO:0007669"/>
    <property type="project" value="InterPro"/>
</dbReference>
<dbReference type="Proteomes" id="UP000078543">
    <property type="component" value="Unassembled WGS sequence"/>
</dbReference>
<dbReference type="OrthoDB" id="7251575at2"/>
<gene>
    <name evidence="2" type="ORF">A6A05_09530</name>
</gene>
<evidence type="ECO:0000313" key="2">
    <source>
        <dbReference type="EMBL" id="OAN53780.1"/>
    </source>
</evidence>
<reference evidence="2 3" key="1">
    <citation type="submission" date="2016-04" db="EMBL/GenBank/DDBJ databases">
        <title>Draft genome sequence of freshwater magnetotactic bacteria Magnetospirillum marisnigri SP-1 and Magnetospirillum moscoviense BB-1.</title>
        <authorList>
            <person name="Koziaeva V."/>
            <person name="Dziuba M.V."/>
            <person name="Ivanov T.M."/>
            <person name="Kuznetsov B."/>
            <person name="Grouzdev D.S."/>
        </authorList>
    </citation>
    <scope>NUCLEOTIDE SEQUENCE [LARGE SCALE GENOMIC DNA]</scope>
    <source>
        <strain evidence="2 3">BB-1</strain>
    </source>
</reference>
<dbReference type="InterPro" id="IPR050706">
    <property type="entry name" value="Cyclic-di-GMP_PDE-like"/>
</dbReference>
<dbReference type="RefSeq" id="WP_068498766.1">
    <property type="nucleotide sequence ID" value="NZ_LWQU01000124.1"/>
</dbReference>
<comment type="caution">
    <text evidence="2">The sequence shown here is derived from an EMBL/GenBank/DDBJ whole genome shotgun (WGS) entry which is preliminary data.</text>
</comment>
<organism evidence="2 3">
    <name type="scientific">Magnetospirillum moscoviense</name>
    <dbReference type="NCBI Taxonomy" id="1437059"/>
    <lineage>
        <taxon>Bacteria</taxon>
        <taxon>Pseudomonadati</taxon>
        <taxon>Pseudomonadota</taxon>
        <taxon>Alphaproteobacteria</taxon>
        <taxon>Rhodospirillales</taxon>
        <taxon>Rhodospirillaceae</taxon>
        <taxon>Magnetospirillum</taxon>
    </lineage>
</organism>
<dbReference type="InterPro" id="IPR035919">
    <property type="entry name" value="EAL_sf"/>
</dbReference>
<accession>A0A178MU35</accession>
<dbReference type="CDD" id="cd01948">
    <property type="entry name" value="EAL"/>
    <property type="match status" value="1"/>
</dbReference>
<feature type="domain" description="EAL" evidence="1">
    <location>
        <begin position="297"/>
        <end position="546"/>
    </location>
</feature>
<dbReference type="PROSITE" id="PS50883">
    <property type="entry name" value="EAL"/>
    <property type="match status" value="1"/>
</dbReference>
<dbReference type="SUPFAM" id="SSF141868">
    <property type="entry name" value="EAL domain-like"/>
    <property type="match status" value="1"/>
</dbReference>
<name>A0A178MU35_9PROT</name>
<dbReference type="AlphaFoldDB" id="A0A178MU35"/>
<dbReference type="Pfam" id="PF00563">
    <property type="entry name" value="EAL"/>
    <property type="match status" value="1"/>
</dbReference>
<dbReference type="PANTHER" id="PTHR33121:SF79">
    <property type="entry name" value="CYCLIC DI-GMP PHOSPHODIESTERASE PDED-RELATED"/>
    <property type="match status" value="1"/>
</dbReference>
<evidence type="ECO:0000313" key="3">
    <source>
        <dbReference type="Proteomes" id="UP000078543"/>
    </source>
</evidence>
<dbReference type="STRING" id="1437059.A6A05_09530"/>
<protein>
    <recommendedName>
        <fullName evidence="1">EAL domain-containing protein</fullName>
    </recommendedName>
</protein>
<dbReference type="PANTHER" id="PTHR33121">
    <property type="entry name" value="CYCLIC DI-GMP PHOSPHODIESTERASE PDEF"/>
    <property type="match status" value="1"/>
</dbReference>
<evidence type="ECO:0000259" key="1">
    <source>
        <dbReference type="PROSITE" id="PS50883"/>
    </source>
</evidence>
<dbReference type="InterPro" id="IPR001633">
    <property type="entry name" value="EAL_dom"/>
</dbReference>
<keyword evidence="3" id="KW-1185">Reference proteome</keyword>